<dbReference type="AlphaFoldDB" id="A0A9X1Y9Y0"/>
<keyword evidence="2 6" id="KW-0031">Aminopeptidase</keyword>
<dbReference type="SUPFAM" id="SSF55920">
    <property type="entry name" value="Creatinase/aminopeptidase"/>
    <property type="match status" value="1"/>
</dbReference>
<feature type="binding site" evidence="6">
    <location>
        <position position="169"/>
    </location>
    <ligand>
        <name>a divalent metal cation</name>
        <dbReference type="ChEBI" id="CHEBI:60240"/>
        <label>2</label>
        <note>catalytic</note>
    </ligand>
</feature>
<dbReference type="CDD" id="cd01086">
    <property type="entry name" value="MetAP1"/>
    <property type="match status" value="1"/>
</dbReference>
<organism evidence="9 10">
    <name type="scientific">Paenibacillus mellifer</name>
    <dbReference type="NCBI Taxonomy" id="2937794"/>
    <lineage>
        <taxon>Bacteria</taxon>
        <taxon>Bacillati</taxon>
        <taxon>Bacillota</taxon>
        <taxon>Bacilli</taxon>
        <taxon>Bacillales</taxon>
        <taxon>Paenibacillaceae</taxon>
        <taxon>Paenibacillus</taxon>
    </lineage>
</organism>
<gene>
    <name evidence="6 9" type="primary">map</name>
    <name evidence="9" type="ORF">M0651_23035</name>
</gene>
<feature type="binding site" evidence="6">
    <location>
        <position position="106"/>
    </location>
    <ligand>
        <name>a divalent metal cation</name>
        <dbReference type="ChEBI" id="CHEBI:60240"/>
        <label>2</label>
        <note>catalytic</note>
    </ligand>
</feature>
<dbReference type="InterPro" id="IPR001714">
    <property type="entry name" value="Pept_M24_MAP"/>
</dbReference>
<proteinExistence type="inferred from homology"/>
<evidence type="ECO:0000313" key="10">
    <source>
        <dbReference type="Proteomes" id="UP001139534"/>
    </source>
</evidence>
<sequence>MKVRLKTKEDIERIREAGRILAECHREIAKLIGPGITTLEIDAFVESFLEKRGATAEQKGYHGFPFATCASINDVVCHGFPGNHKLVAGDIVTIDIVVGKNGWMADSGWSYRIGQVSEEAEKLLTNTEQALLAGIAEAVPGKKIGDIGYAVQRVAQAASIGIVKPLIGHGIGRAMHEAPDVPNFGRPRSGVTLQPGMVITIEPIFTGGDTGAVLWEDDGWTIRTADGSMGAHYEHTLAITEDGPLVLTNGQ</sequence>
<feature type="binding site" evidence="6">
    <location>
        <position position="234"/>
    </location>
    <ligand>
        <name>a divalent metal cation</name>
        <dbReference type="ChEBI" id="CHEBI:60240"/>
        <label>2</label>
        <note>catalytic</note>
    </ligand>
</feature>
<dbReference type="InterPro" id="IPR000994">
    <property type="entry name" value="Pept_M24"/>
</dbReference>
<name>A0A9X1Y9Y0_9BACL</name>
<dbReference type="HAMAP" id="MF_01974">
    <property type="entry name" value="MetAP_1"/>
    <property type="match status" value="1"/>
</dbReference>
<evidence type="ECO:0000256" key="5">
    <source>
        <dbReference type="ARBA" id="ARBA00022801"/>
    </source>
</evidence>
<evidence type="ECO:0000256" key="2">
    <source>
        <dbReference type="ARBA" id="ARBA00022438"/>
    </source>
</evidence>
<comment type="cofactor">
    <cofactor evidence="6">
        <name>Co(2+)</name>
        <dbReference type="ChEBI" id="CHEBI:48828"/>
    </cofactor>
    <cofactor evidence="6">
        <name>Zn(2+)</name>
        <dbReference type="ChEBI" id="CHEBI:29105"/>
    </cofactor>
    <cofactor evidence="6">
        <name>Mn(2+)</name>
        <dbReference type="ChEBI" id="CHEBI:29035"/>
    </cofactor>
    <cofactor evidence="6">
        <name>Fe(2+)</name>
        <dbReference type="ChEBI" id="CHEBI:29033"/>
    </cofactor>
    <text evidence="6">Binds 2 divalent metal cations per subunit. Has a high-affinity and a low affinity metal-binding site. The true nature of the physiological cofactor is under debate. The enzyme is active with cobalt, zinc, manganese or divalent iron ions. Most likely, methionine aminopeptidases function as mononuclear Fe(2+)-metalloproteases under physiological conditions, and the catalytically relevant metal-binding site has been assigned to the histidine-containing high-affinity site.</text>
</comment>
<comment type="function">
    <text evidence="1 6">Removes the N-terminal methionine from nascent proteins. The N-terminal methionine is often cleaved when the second residue in the primary sequence is small and uncharged (Met-Ala-, Cys, Gly, Pro, Ser, Thr, or Val). Requires deformylation of the N(alpha)-formylated initiator methionine before it can be hydrolyzed.</text>
</comment>
<comment type="caution">
    <text evidence="9">The sequence shown here is derived from an EMBL/GenBank/DDBJ whole genome shotgun (WGS) entry which is preliminary data.</text>
</comment>
<feature type="binding site" evidence="6">
    <location>
        <position position="234"/>
    </location>
    <ligand>
        <name>a divalent metal cation</name>
        <dbReference type="ChEBI" id="CHEBI:60240"/>
        <label>1</label>
    </ligand>
</feature>
<accession>A0A9X1Y9Y0</accession>
<dbReference type="InterPro" id="IPR002467">
    <property type="entry name" value="Pept_M24A_MAP1"/>
</dbReference>
<keyword evidence="4 6" id="KW-0479">Metal-binding</keyword>
<keyword evidence="10" id="KW-1185">Reference proteome</keyword>
<dbReference type="InterPro" id="IPR036005">
    <property type="entry name" value="Creatinase/aminopeptidase-like"/>
</dbReference>
<dbReference type="EMBL" id="JALPRK010000036">
    <property type="protein sequence ID" value="MCK8490042.1"/>
    <property type="molecule type" value="Genomic_DNA"/>
</dbReference>
<evidence type="ECO:0000256" key="6">
    <source>
        <dbReference type="HAMAP-Rule" id="MF_01974"/>
    </source>
</evidence>
<evidence type="ECO:0000259" key="8">
    <source>
        <dbReference type="Pfam" id="PF00557"/>
    </source>
</evidence>
<feature type="binding site" evidence="6">
    <location>
        <position position="202"/>
    </location>
    <ligand>
        <name>a divalent metal cation</name>
        <dbReference type="ChEBI" id="CHEBI:60240"/>
        <label>2</label>
        <note>catalytic</note>
    </ligand>
</feature>
<dbReference type="RefSeq" id="WP_248554010.1">
    <property type="nucleotide sequence ID" value="NZ_JALPRK010000036.1"/>
</dbReference>
<protein>
    <recommendedName>
        <fullName evidence="6 7">Methionine aminopeptidase</fullName>
        <shortName evidence="6">MAP</shortName>
        <shortName evidence="6">MetAP</shortName>
        <ecNumber evidence="6 7">3.4.11.18</ecNumber>
    </recommendedName>
    <alternativeName>
        <fullName evidence="6">Peptidase M</fullName>
    </alternativeName>
</protein>
<reference evidence="9" key="1">
    <citation type="submission" date="2022-04" db="EMBL/GenBank/DDBJ databases">
        <authorList>
            <person name="Seo M.-J."/>
        </authorList>
    </citation>
    <scope>NUCLEOTIDE SEQUENCE</scope>
    <source>
        <strain evidence="9">MBLB2552</strain>
    </source>
</reference>
<feature type="binding site" evidence="6">
    <location>
        <position position="95"/>
    </location>
    <ligand>
        <name>a divalent metal cation</name>
        <dbReference type="ChEBI" id="CHEBI:60240"/>
        <label>1</label>
    </ligand>
</feature>
<evidence type="ECO:0000256" key="3">
    <source>
        <dbReference type="ARBA" id="ARBA00022670"/>
    </source>
</evidence>
<dbReference type="Gene3D" id="3.90.230.10">
    <property type="entry name" value="Creatinase/methionine aminopeptidase superfamily"/>
    <property type="match status" value="1"/>
</dbReference>
<evidence type="ECO:0000256" key="1">
    <source>
        <dbReference type="ARBA" id="ARBA00002521"/>
    </source>
</evidence>
<dbReference type="PANTHER" id="PTHR43330">
    <property type="entry name" value="METHIONINE AMINOPEPTIDASE"/>
    <property type="match status" value="1"/>
</dbReference>
<dbReference type="GO" id="GO:0005829">
    <property type="term" value="C:cytosol"/>
    <property type="evidence" value="ECO:0007669"/>
    <property type="project" value="TreeGrafter"/>
</dbReference>
<evidence type="ECO:0000313" key="9">
    <source>
        <dbReference type="EMBL" id="MCK8490042.1"/>
    </source>
</evidence>
<dbReference type="GO" id="GO:0046872">
    <property type="term" value="F:metal ion binding"/>
    <property type="evidence" value="ECO:0007669"/>
    <property type="project" value="UniProtKB-UniRule"/>
</dbReference>
<evidence type="ECO:0000256" key="4">
    <source>
        <dbReference type="ARBA" id="ARBA00022723"/>
    </source>
</evidence>
<dbReference type="PANTHER" id="PTHR43330:SF17">
    <property type="entry name" value="METHIONINE AMINOPEPTIDASE"/>
    <property type="match status" value="1"/>
</dbReference>
<comment type="catalytic activity">
    <reaction evidence="6 7">
        <text>Release of N-terminal amino acids, preferentially methionine, from peptides and arylamides.</text>
        <dbReference type="EC" id="3.4.11.18"/>
    </reaction>
</comment>
<dbReference type="GO" id="GO:0006508">
    <property type="term" value="P:proteolysis"/>
    <property type="evidence" value="ECO:0007669"/>
    <property type="project" value="UniProtKB-KW"/>
</dbReference>
<dbReference type="GO" id="GO:0070006">
    <property type="term" value="F:metalloaminopeptidase activity"/>
    <property type="evidence" value="ECO:0007669"/>
    <property type="project" value="UniProtKB-UniRule"/>
</dbReference>
<dbReference type="PRINTS" id="PR00599">
    <property type="entry name" value="MAPEPTIDASE"/>
</dbReference>
<keyword evidence="5 6" id="KW-0378">Hydrolase</keyword>
<feature type="binding site" evidence="6">
    <location>
        <position position="78"/>
    </location>
    <ligand>
        <name>substrate</name>
    </ligand>
</feature>
<dbReference type="Proteomes" id="UP001139534">
    <property type="component" value="Unassembled WGS sequence"/>
</dbReference>
<dbReference type="GO" id="GO:0004239">
    <property type="term" value="F:initiator methionyl aminopeptidase activity"/>
    <property type="evidence" value="ECO:0007669"/>
    <property type="project" value="UniProtKB-UniRule"/>
</dbReference>
<comment type="similarity">
    <text evidence="6">Belongs to the peptidase M24A family. Methionine aminopeptidase type 1 subfamily.</text>
</comment>
<dbReference type="NCBIfam" id="TIGR00500">
    <property type="entry name" value="met_pdase_I"/>
    <property type="match status" value="1"/>
</dbReference>
<comment type="subunit">
    <text evidence="6">Monomer.</text>
</comment>
<feature type="binding site" evidence="6">
    <location>
        <position position="176"/>
    </location>
    <ligand>
        <name>substrate</name>
    </ligand>
</feature>
<evidence type="ECO:0000256" key="7">
    <source>
        <dbReference type="RuleBase" id="RU003653"/>
    </source>
</evidence>
<dbReference type="Pfam" id="PF00557">
    <property type="entry name" value="Peptidase_M24"/>
    <property type="match status" value="1"/>
</dbReference>
<dbReference type="EC" id="3.4.11.18" evidence="6 7"/>
<keyword evidence="3 6" id="KW-0645">Protease</keyword>
<feature type="domain" description="Peptidase M24" evidence="8">
    <location>
        <begin position="12"/>
        <end position="241"/>
    </location>
</feature>
<feature type="binding site" evidence="6">
    <location>
        <position position="106"/>
    </location>
    <ligand>
        <name>a divalent metal cation</name>
        <dbReference type="ChEBI" id="CHEBI:60240"/>
        <label>1</label>
    </ligand>
</feature>